<keyword evidence="3" id="KW-1185">Reference proteome</keyword>
<reference evidence="2" key="1">
    <citation type="submission" date="2021-05" db="EMBL/GenBank/DDBJ databases">
        <title>A free-living protist that lacks canonical eukaryotic 1 DNA replication and segregation systems.</title>
        <authorList>
            <person name="Salas-Leiva D.E."/>
            <person name="Tromer E.C."/>
            <person name="Curtis B.A."/>
            <person name="Jerlstrom-Hultqvist J."/>
            <person name="Kolisko M."/>
            <person name="Yi Z."/>
            <person name="Salas-Leiva J.S."/>
            <person name="Gallot-Lavallee L."/>
            <person name="Kops G.J.P.L."/>
            <person name="Archibald J.M."/>
            <person name="Simpson A.G.B."/>
            <person name="Roger A.J."/>
        </authorList>
    </citation>
    <scope>NUCLEOTIDE SEQUENCE</scope>
    <source>
        <strain evidence="2">BICM</strain>
    </source>
</reference>
<dbReference type="EMBL" id="JAHDYR010000004">
    <property type="protein sequence ID" value="KAG9397065.1"/>
    <property type="molecule type" value="Genomic_DNA"/>
</dbReference>
<dbReference type="AlphaFoldDB" id="A0A8J6B2L4"/>
<evidence type="ECO:0000313" key="3">
    <source>
        <dbReference type="Proteomes" id="UP000717585"/>
    </source>
</evidence>
<proteinExistence type="predicted"/>
<comment type="caution">
    <text evidence="2">The sequence shown here is derived from an EMBL/GenBank/DDBJ whole genome shotgun (WGS) entry which is preliminary data.</text>
</comment>
<evidence type="ECO:0000313" key="2">
    <source>
        <dbReference type="EMBL" id="KAG9397065.1"/>
    </source>
</evidence>
<feature type="region of interest" description="Disordered" evidence="1">
    <location>
        <begin position="148"/>
        <end position="199"/>
    </location>
</feature>
<feature type="compositionally biased region" description="Polar residues" evidence="1">
    <location>
        <begin position="185"/>
        <end position="199"/>
    </location>
</feature>
<protein>
    <submittedName>
        <fullName evidence="2">Uncharacterized protein</fullName>
    </submittedName>
</protein>
<evidence type="ECO:0000256" key="1">
    <source>
        <dbReference type="SAM" id="MobiDB-lite"/>
    </source>
</evidence>
<gene>
    <name evidence="2" type="ORF">J8273_1422</name>
</gene>
<dbReference type="Proteomes" id="UP000717585">
    <property type="component" value="Unassembled WGS sequence"/>
</dbReference>
<sequence length="254" mass="27562">MEVPSIFLSDPELRKEYESAIQTMSRLMSDKASDDDNLAQSHAIVDKFLTSTYSNHNPESRLIEARTSLISTAVHPPAPKAQPLLPRYVPQNEAIQELAASLSASSNRVSALKSTWSRTEPGQSRAFPQATFDKACSTDDLTKVVSRGTNTAAGGTTSRAIQFTGHKHLTDTRPLTGHSRPERSISASRSKEAASNTPLDTVSSFREAYSARRASLDMTKSQRPHSVGLSASSMDARANLHRLNALTSTLSTYG</sequence>
<name>A0A8J6B2L4_9EUKA</name>
<accession>A0A8J6B2L4</accession>
<organism evidence="2 3">
    <name type="scientific">Carpediemonas membranifera</name>
    <dbReference type="NCBI Taxonomy" id="201153"/>
    <lineage>
        <taxon>Eukaryota</taxon>
        <taxon>Metamonada</taxon>
        <taxon>Carpediemonas-like organisms</taxon>
        <taxon>Carpediemonas</taxon>
    </lineage>
</organism>
<feature type="compositionally biased region" description="Polar residues" evidence="1">
    <location>
        <begin position="148"/>
        <end position="161"/>
    </location>
</feature>